<feature type="compositionally biased region" description="Basic and acidic residues" evidence="6">
    <location>
        <begin position="64"/>
        <end position="80"/>
    </location>
</feature>
<dbReference type="InterPro" id="IPR031968">
    <property type="entry name" value="VASt"/>
</dbReference>
<comment type="caution">
    <text evidence="9">The sequence shown here is derived from an EMBL/GenBank/DDBJ whole genome shotgun (WGS) entry which is preliminary data.</text>
</comment>
<feature type="compositionally biased region" description="Polar residues" evidence="6">
    <location>
        <begin position="385"/>
        <end position="402"/>
    </location>
</feature>
<evidence type="ECO:0000256" key="4">
    <source>
        <dbReference type="ARBA" id="ARBA00022989"/>
    </source>
</evidence>
<dbReference type="InterPro" id="IPR051482">
    <property type="entry name" value="Cholesterol_transport"/>
</dbReference>
<feature type="domain" description="VASt" evidence="8">
    <location>
        <begin position="1037"/>
        <end position="1206"/>
    </location>
</feature>
<dbReference type="GO" id="GO:0005739">
    <property type="term" value="C:mitochondrion"/>
    <property type="evidence" value="ECO:0007669"/>
    <property type="project" value="TreeGrafter"/>
</dbReference>
<feature type="transmembrane region" description="Helical" evidence="7">
    <location>
        <begin position="1253"/>
        <end position="1272"/>
    </location>
</feature>
<feature type="compositionally biased region" description="Polar residues" evidence="6">
    <location>
        <begin position="528"/>
        <end position="557"/>
    </location>
</feature>
<feature type="compositionally biased region" description="Acidic residues" evidence="6">
    <location>
        <begin position="755"/>
        <end position="795"/>
    </location>
</feature>
<dbReference type="CDD" id="cd13220">
    <property type="entry name" value="PH-GRAM_GRAMDC"/>
    <property type="match status" value="1"/>
</dbReference>
<feature type="region of interest" description="Disordered" evidence="6">
    <location>
        <begin position="482"/>
        <end position="606"/>
    </location>
</feature>
<dbReference type="Pfam" id="PF16016">
    <property type="entry name" value="VASt"/>
    <property type="match status" value="2"/>
</dbReference>
<feature type="region of interest" description="Disordered" evidence="6">
    <location>
        <begin position="997"/>
        <end position="1029"/>
    </location>
</feature>
<evidence type="ECO:0000256" key="3">
    <source>
        <dbReference type="ARBA" id="ARBA00022692"/>
    </source>
</evidence>
<dbReference type="PANTHER" id="PTHR23319">
    <property type="entry name" value="GRAM DOMAIN CONTAINING 1B, ISOFORM E"/>
    <property type="match status" value="1"/>
</dbReference>
<feature type="compositionally biased region" description="Polar residues" evidence="6">
    <location>
        <begin position="12"/>
        <end position="23"/>
    </location>
</feature>
<feature type="compositionally biased region" description="Low complexity" evidence="6">
    <location>
        <begin position="489"/>
        <end position="519"/>
    </location>
</feature>
<feature type="compositionally biased region" description="Polar residues" evidence="6">
    <location>
        <begin position="586"/>
        <end position="599"/>
    </location>
</feature>
<keyword evidence="5 7" id="KW-0472">Membrane</keyword>
<dbReference type="PROSITE" id="PS51778">
    <property type="entry name" value="VAST"/>
    <property type="match status" value="2"/>
</dbReference>
<dbReference type="PANTHER" id="PTHR23319:SF4">
    <property type="entry name" value="GRAM DOMAIN CONTAINING 1B, ISOFORM E"/>
    <property type="match status" value="1"/>
</dbReference>
<feature type="region of interest" description="Disordered" evidence="6">
    <location>
        <begin position="244"/>
        <end position="268"/>
    </location>
</feature>
<feature type="region of interest" description="Disordered" evidence="6">
    <location>
        <begin position="750"/>
        <end position="825"/>
    </location>
</feature>
<evidence type="ECO:0000256" key="1">
    <source>
        <dbReference type="ARBA" id="ARBA00004167"/>
    </source>
</evidence>
<feature type="region of interest" description="Disordered" evidence="6">
    <location>
        <begin position="1"/>
        <end position="149"/>
    </location>
</feature>
<evidence type="ECO:0000256" key="2">
    <source>
        <dbReference type="ARBA" id="ARBA00006582"/>
    </source>
</evidence>
<feature type="compositionally biased region" description="Polar residues" evidence="6">
    <location>
        <begin position="86"/>
        <end position="96"/>
    </location>
</feature>
<feature type="region of interest" description="Disordered" evidence="6">
    <location>
        <begin position="1208"/>
        <end position="1230"/>
    </location>
</feature>
<dbReference type="Gene3D" id="2.30.29.30">
    <property type="entry name" value="Pleckstrin-homology domain (PH domain)/Phosphotyrosine-binding domain (PTB)"/>
    <property type="match status" value="1"/>
</dbReference>
<evidence type="ECO:0000256" key="6">
    <source>
        <dbReference type="SAM" id="MobiDB-lite"/>
    </source>
</evidence>
<name>A0A9P8TPD0_WICPI</name>
<accession>A0A9P8TPD0</accession>
<feature type="domain" description="VASt" evidence="8">
    <location>
        <begin position="825"/>
        <end position="994"/>
    </location>
</feature>
<proteinExistence type="inferred from homology"/>
<dbReference type="GO" id="GO:0120015">
    <property type="term" value="F:sterol transfer activity"/>
    <property type="evidence" value="ECO:0007669"/>
    <property type="project" value="TreeGrafter"/>
</dbReference>
<evidence type="ECO:0000256" key="7">
    <source>
        <dbReference type="SAM" id="Phobius"/>
    </source>
</evidence>
<dbReference type="EMBL" id="JAEUBG010001468">
    <property type="protein sequence ID" value="KAH3686281.1"/>
    <property type="molecule type" value="Genomic_DNA"/>
</dbReference>
<dbReference type="GO" id="GO:0140268">
    <property type="term" value="C:endoplasmic reticulum-plasma membrane contact site"/>
    <property type="evidence" value="ECO:0007669"/>
    <property type="project" value="TreeGrafter"/>
</dbReference>
<protein>
    <recommendedName>
        <fullName evidence="8">VASt domain-containing protein</fullName>
    </recommendedName>
</protein>
<dbReference type="GO" id="GO:0005886">
    <property type="term" value="C:plasma membrane"/>
    <property type="evidence" value="ECO:0007669"/>
    <property type="project" value="TreeGrafter"/>
</dbReference>
<gene>
    <name evidence="9" type="ORF">WICPIJ_002730</name>
</gene>
<feature type="compositionally biased region" description="Low complexity" evidence="6">
    <location>
        <begin position="1339"/>
        <end position="1348"/>
    </location>
</feature>
<dbReference type="GO" id="GO:0032934">
    <property type="term" value="F:sterol binding"/>
    <property type="evidence" value="ECO:0007669"/>
    <property type="project" value="TreeGrafter"/>
</dbReference>
<dbReference type="SMART" id="SM00568">
    <property type="entry name" value="GRAM"/>
    <property type="match status" value="1"/>
</dbReference>
<dbReference type="Proteomes" id="UP000774326">
    <property type="component" value="Unassembled WGS sequence"/>
</dbReference>
<dbReference type="OrthoDB" id="3980930at2759"/>
<keyword evidence="10" id="KW-1185">Reference proteome</keyword>
<feature type="region of interest" description="Disordered" evidence="6">
    <location>
        <begin position="1334"/>
        <end position="1354"/>
    </location>
</feature>
<feature type="compositionally biased region" description="Polar residues" evidence="6">
    <location>
        <begin position="413"/>
        <end position="450"/>
    </location>
</feature>
<comment type="subcellular location">
    <subcellularLocation>
        <location evidence="1">Membrane</location>
        <topology evidence="1">Single-pass membrane protein</topology>
    </subcellularLocation>
</comment>
<comment type="similarity">
    <text evidence="2">Belongs to the YSP2 family.</text>
</comment>
<evidence type="ECO:0000313" key="9">
    <source>
        <dbReference type="EMBL" id="KAH3686281.1"/>
    </source>
</evidence>
<feature type="compositionally biased region" description="Basic and acidic residues" evidence="6">
    <location>
        <begin position="570"/>
        <end position="581"/>
    </location>
</feature>
<keyword evidence="4 7" id="KW-1133">Transmembrane helix</keyword>
<evidence type="ECO:0000313" key="10">
    <source>
        <dbReference type="Proteomes" id="UP000774326"/>
    </source>
</evidence>
<feature type="compositionally biased region" description="Polar residues" evidence="6">
    <location>
        <begin position="138"/>
        <end position="149"/>
    </location>
</feature>
<organism evidence="9 10">
    <name type="scientific">Wickerhamomyces pijperi</name>
    <name type="common">Yeast</name>
    <name type="synonym">Pichia pijperi</name>
    <dbReference type="NCBI Taxonomy" id="599730"/>
    <lineage>
        <taxon>Eukaryota</taxon>
        <taxon>Fungi</taxon>
        <taxon>Dikarya</taxon>
        <taxon>Ascomycota</taxon>
        <taxon>Saccharomycotina</taxon>
        <taxon>Saccharomycetes</taxon>
        <taxon>Phaffomycetales</taxon>
        <taxon>Wickerhamomycetaceae</taxon>
        <taxon>Wickerhamomyces</taxon>
    </lineage>
</organism>
<feature type="compositionally biased region" description="Basic residues" evidence="6">
    <location>
        <begin position="1208"/>
        <end position="1218"/>
    </location>
</feature>
<reference evidence="9" key="1">
    <citation type="journal article" date="2021" name="Open Biol.">
        <title>Shared evolutionary footprints suggest mitochondrial oxidative damage underlies multiple complex I losses in fungi.</title>
        <authorList>
            <person name="Schikora-Tamarit M.A."/>
            <person name="Marcet-Houben M."/>
            <person name="Nosek J."/>
            <person name="Gabaldon T."/>
        </authorList>
    </citation>
    <scope>NUCLEOTIDE SEQUENCE</scope>
    <source>
        <strain evidence="9">CBS2887</strain>
    </source>
</reference>
<dbReference type="GO" id="GO:0032366">
    <property type="term" value="P:intracellular sterol transport"/>
    <property type="evidence" value="ECO:0007669"/>
    <property type="project" value="TreeGrafter"/>
</dbReference>
<evidence type="ECO:0000256" key="5">
    <source>
        <dbReference type="ARBA" id="ARBA00023136"/>
    </source>
</evidence>
<dbReference type="GO" id="GO:0032541">
    <property type="term" value="C:cortical endoplasmic reticulum"/>
    <property type="evidence" value="ECO:0007669"/>
    <property type="project" value="TreeGrafter"/>
</dbReference>
<sequence length="1422" mass="156861">MTHFSIGRKSPKTSQKNPTSFDQGTPEEYSGKHKPSVATPSPAGHRFNRSLTHELLSDSPTARKSLDMNERSQHSLENPRFKPFNHLSSPNSSTRVRTPDIASVRSKRGSSPVRSIKMPFVSKARDSDPDSDSNSNNYEVQRVQNDSRNHSVTALNDNASDRFSPIDPASVPVLLDKYLESPIQLETSTPNKEDPEVENLNPVELEEHLANEKSTTDANISTGSGFISSMLSAAHNAASHIISPKPHADIKSHPKSEETEALTTQGSSTSFVQHLDSILFGPGKKQSNSNLKNEVTAAEADEDYEHEDDGGYFDHLSITTADSNATKSNVRGINFEPVRKTNISTMGKGELRLEDLEYPSDQQQQLHPPADVISPVGTNFSRVLSDSKVNSSPNIPSLSVTSDDGVHGVDAQRVSQESASFSPIIGQQQSYQSVGNGRTTQFANIPSLPNRTMSLQRQEALRPNSMPLQSLELFNGSRSFTEGFNPVPNGGHLSSHSSRNSSRATSRATSPAPSSGATNGLRGRAKSLGSSLMPPNTSSTATTHGSRPTSYHVQNSLHPPRLSATFEEDSQQHHNNERHSGELSIASRSSSMARFPTSNGDGGGEIGGVDSFELKNVHYATAKRDSEFHNIFRKLPQTDRLIGDFACALQKDILVQGRLYLSSRHISFKANILGWVTNVIIPLKEIVRLEKRNTAGVFPNAIAIQTLHAKYTFSSFLSRDSTFELITNIWNQLIRGGDIGDEEFLRGVSGFNSEYSDDSEEDDDEEEVREEMIDENDDDDGDGDTLDSTDADEDEPHTPTSSADDESMGPLKHAPTAIIRDPQPNETQIIDRTIDAPLGKVYNVLFGDDTSKLRTIIERQGNKDISPIPAFTMDGSIRKRSYEYIKPLNSSVGPKQTLCQVSEDVDNFDFNSFVLVTQSTKNPDVPSGGAFVVITQIYLSWAENDKTKLQIFSFVVWNAKSWLKGPIESGTISGQKEALGVLTDELVKLLNYSGGRARSKSSLTTSDEDEQEGVCTLPTMGPKTHTETENEYKQKPADVFITEETFDVPLGTLYSVLFGDDTSYITQIIKAQKNREISEIAKFDKTDVGGKRTYNYIKPLSAPVGPKQTKCIITESIEQFNLEKSITLLQSTQTPDVPSGNAFTTNTNFYLSWGKNNSTKMYVVTFMNWTGKSWLKGPIEKGAIDGQKESIKILVDEVKTIIANNTTGKKRKKGKKDKKGKEDEENGTNGKRSILREEFLKDGKQYQINSFGILPNVSFLALFLLIITLLLVRFMGLGSIPSQSSSVTDINHVQINGQDYILMPLVSDLTSNQQLQNNAEFEIWEWINERSKASPTVNSTDQQGSTDTTTHDLKSNDYVKKTKVNGKEYEDQQLKDMIKIVEGQLSTLKKQLGKQDTMDAGVVVDEKETKMENVETGSVENL</sequence>
<dbReference type="GO" id="GO:0005789">
    <property type="term" value="C:endoplasmic reticulum membrane"/>
    <property type="evidence" value="ECO:0007669"/>
    <property type="project" value="TreeGrafter"/>
</dbReference>
<reference evidence="9" key="2">
    <citation type="submission" date="2021-01" db="EMBL/GenBank/DDBJ databases">
        <authorList>
            <person name="Schikora-Tamarit M.A."/>
        </authorList>
    </citation>
    <scope>NUCLEOTIDE SEQUENCE</scope>
    <source>
        <strain evidence="9">CBS2887</strain>
    </source>
</reference>
<dbReference type="InterPro" id="IPR011993">
    <property type="entry name" value="PH-like_dom_sf"/>
</dbReference>
<feature type="region of interest" description="Disordered" evidence="6">
    <location>
        <begin position="385"/>
        <end position="450"/>
    </location>
</feature>
<feature type="compositionally biased region" description="Basic and acidic residues" evidence="6">
    <location>
        <begin position="246"/>
        <end position="258"/>
    </location>
</feature>
<evidence type="ECO:0000259" key="8">
    <source>
        <dbReference type="PROSITE" id="PS51778"/>
    </source>
</evidence>
<dbReference type="Pfam" id="PF02893">
    <property type="entry name" value="GRAM"/>
    <property type="match status" value="1"/>
</dbReference>
<keyword evidence="3 7" id="KW-0812">Transmembrane</keyword>
<dbReference type="InterPro" id="IPR004182">
    <property type="entry name" value="GRAM"/>
</dbReference>